<dbReference type="PANTHER" id="PTHR36919">
    <property type="entry name" value="BLR1215 PROTEIN"/>
    <property type="match status" value="1"/>
</dbReference>
<evidence type="ECO:0000259" key="1">
    <source>
        <dbReference type="Pfam" id="PF09917"/>
    </source>
</evidence>
<dbReference type="InterPro" id="IPR019223">
    <property type="entry name" value="DUF2147"/>
</dbReference>
<organism evidence="2">
    <name type="scientific">marine metagenome</name>
    <dbReference type="NCBI Taxonomy" id="408172"/>
    <lineage>
        <taxon>unclassified sequences</taxon>
        <taxon>metagenomes</taxon>
        <taxon>ecological metagenomes</taxon>
    </lineage>
</organism>
<name>A0A382ASY7_9ZZZZ</name>
<dbReference type="AlphaFoldDB" id="A0A382ASY7"/>
<feature type="domain" description="DUF2147" evidence="1">
    <location>
        <begin position="23"/>
        <end position="135"/>
    </location>
</feature>
<protein>
    <recommendedName>
        <fullName evidence="1">DUF2147 domain-containing protein</fullName>
    </recommendedName>
</protein>
<reference evidence="2" key="1">
    <citation type="submission" date="2018-05" db="EMBL/GenBank/DDBJ databases">
        <authorList>
            <person name="Lanie J.A."/>
            <person name="Ng W.-L."/>
            <person name="Kazmierczak K.M."/>
            <person name="Andrzejewski T.M."/>
            <person name="Davidsen T.M."/>
            <person name="Wayne K.J."/>
            <person name="Tettelin H."/>
            <person name="Glass J.I."/>
            <person name="Rusch D."/>
            <person name="Podicherti R."/>
            <person name="Tsui H.-C.T."/>
            <person name="Winkler M.E."/>
        </authorList>
    </citation>
    <scope>NUCLEOTIDE SEQUENCE</scope>
</reference>
<sequence length="158" mass="17231">MSILLASAFIIQQAQTAEESILGYWLTSQSIVETKNCDGALCAVIVQLLLEEGVDPKSILDSKNMDPELQSRPMIGINLLEGFNLELDAKNGLKGGRIYNPRDGKSYKSKLRLLDNGNLRVEGCVLFICDGEDWQPLAVTLNPDGSHTAVLKNIPEGS</sequence>
<dbReference type="PANTHER" id="PTHR36919:SF2">
    <property type="entry name" value="BLL6627 PROTEIN"/>
    <property type="match status" value="1"/>
</dbReference>
<accession>A0A382ASY7</accession>
<dbReference type="Pfam" id="PF09917">
    <property type="entry name" value="DUF2147"/>
    <property type="match status" value="1"/>
</dbReference>
<dbReference type="EMBL" id="UINC01026523">
    <property type="protein sequence ID" value="SVB04133.1"/>
    <property type="molecule type" value="Genomic_DNA"/>
</dbReference>
<proteinExistence type="predicted"/>
<gene>
    <name evidence="2" type="ORF">METZ01_LOCUS156987</name>
</gene>
<evidence type="ECO:0000313" key="2">
    <source>
        <dbReference type="EMBL" id="SVB04133.1"/>
    </source>
</evidence>
<dbReference type="Gene3D" id="2.40.128.520">
    <property type="match status" value="1"/>
</dbReference>